<sequence length="473" mass="52397">MDPVTDTAGESSSPLLYSTPTTCPVVSASGSGSGVIVSQKRHARCPLALLAGEALDEKRQRTTASINNTAAVAVPWAFILADILGVVLRFLPCLADRSAVRSVCRHWRAAAQGHSLPPPLPLLVLPRLRFFSFSTQGAVFAMRRVWMPEEVATGHVGCVGSSEGWLLVARPCEDAAFCERFLVNALSHNVVRLPRLHAPYCTTSGEHPWTANDDPKLHSRSLDHVVLSAPPGSATKCIVAGFSYRNSVPGLSDWRGLPGITLWQPGMKTWYVYQSRWVDWLSDLVFHQGKLYMLRRSWHTIQSPLLLAFTLGEDEHGVNVSGLEHRVTMPPFPRPGPANWAARCNLVQWRGWLVVIIRYVDSYISFSHTEKVDVFALDLSIDPCGVTEIRSFDGYCVFVDLCRCTSFPAVSYEGVQGDSIYFIDKYKKDDQPSYVTTVYNMRDGTVKPFTAELLSGNPAEDKLASPVWMFPPE</sequence>
<protein>
    <recommendedName>
        <fullName evidence="1">KIB1-4 beta-propeller domain-containing protein</fullName>
    </recommendedName>
</protein>
<name>A0A811QJY9_9POAL</name>
<dbReference type="AlphaFoldDB" id="A0A811QJY9"/>
<dbReference type="PANTHER" id="PTHR33110">
    <property type="entry name" value="F-BOX/KELCH-REPEAT PROTEIN-RELATED"/>
    <property type="match status" value="1"/>
</dbReference>
<evidence type="ECO:0000313" key="2">
    <source>
        <dbReference type="EMBL" id="CAD6256503.1"/>
    </source>
</evidence>
<dbReference type="Gene3D" id="1.20.1280.50">
    <property type="match status" value="1"/>
</dbReference>
<dbReference type="OrthoDB" id="692970at2759"/>
<dbReference type="EMBL" id="CAJGYO010000010">
    <property type="protein sequence ID" value="CAD6256503.1"/>
    <property type="molecule type" value="Genomic_DNA"/>
</dbReference>
<feature type="domain" description="KIB1-4 beta-propeller" evidence="1">
    <location>
        <begin position="140"/>
        <end position="440"/>
    </location>
</feature>
<evidence type="ECO:0000259" key="1">
    <source>
        <dbReference type="Pfam" id="PF03478"/>
    </source>
</evidence>
<dbReference type="InterPro" id="IPR005174">
    <property type="entry name" value="KIB1-4_b-propeller"/>
</dbReference>
<dbReference type="Pfam" id="PF03478">
    <property type="entry name" value="Beta-prop_KIB1-4"/>
    <property type="match status" value="1"/>
</dbReference>
<keyword evidence="3" id="KW-1185">Reference proteome</keyword>
<gene>
    <name evidence="2" type="ORF">NCGR_LOCUS40009</name>
</gene>
<organism evidence="2 3">
    <name type="scientific">Miscanthus lutarioriparius</name>
    <dbReference type="NCBI Taxonomy" id="422564"/>
    <lineage>
        <taxon>Eukaryota</taxon>
        <taxon>Viridiplantae</taxon>
        <taxon>Streptophyta</taxon>
        <taxon>Embryophyta</taxon>
        <taxon>Tracheophyta</taxon>
        <taxon>Spermatophyta</taxon>
        <taxon>Magnoliopsida</taxon>
        <taxon>Liliopsida</taxon>
        <taxon>Poales</taxon>
        <taxon>Poaceae</taxon>
        <taxon>PACMAD clade</taxon>
        <taxon>Panicoideae</taxon>
        <taxon>Andropogonodae</taxon>
        <taxon>Andropogoneae</taxon>
        <taxon>Saccharinae</taxon>
        <taxon>Miscanthus</taxon>
    </lineage>
</organism>
<dbReference type="Proteomes" id="UP000604825">
    <property type="component" value="Unassembled WGS sequence"/>
</dbReference>
<dbReference type="PANTHER" id="PTHR33110:SF123">
    <property type="entry name" value="DUF295 DOMAIN-CONTAINING PROTEIN"/>
    <property type="match status" value="1"/>
</dbReference>
<accession>A0A811QJY9</accession>
<comment type="caution">
    <text evidence="2">The sequence shown here is derived from an EMBL/GenBank/DDBJ whole genome shotgun (WGS) entry which is preliminary data.</text>
</comment>
<reference evidence="2" key="1">
    <citation type="submission" date="2020-10" db="EMBL/GenBank/DDBJ databases">
        <authorList>
            <person name="Han B."/>
            <person name="Lu T."/>
            <person name="Zhao Q."/>
            <person name="Huang X."/>
            <person name="Zhao Y."/>
        </authorList>
    </citation>
    <scope>NUCLEOTIDE SEQUENCE</scope>
</reference>
<proteinExistence type="predicted"/>
<evidence type="ECO:0000313" key="3">
    <source>
        <dbReference type="Proteomes" id="UP000604825"/>
    </source>
</evidence>